<evidence type="ECO:0000313" key="3">
    <source>
        <dbReference type="Proteomes" id="UP001165136"/>
    </source>
</evidence>
<dbReference type="InterPro" id="IPR010255">
    <property type="entry name" value="Haem_peroxidase_sf"/>
</dbReference>
<organism evidence="2 3">
    <name type="scientific">Amycolatopsis taiwanensis</name>
    <dbReference type="NCBI Taxonomy" id="342230"/>
    <lineage>
        <taxon>Bacteria</taxon>
        <taxon>Bacillati</taxon>
        <taxon>Actinomycetota</taxon>
        <taxon>Actinomycetes</taxon>
        <taxon>Pseudonocardiales</taxon>
        <taxon>Pseudonocardiaceae</taxon>
        <taxon>Amycolatopsis</taxon>
    </lineage>
</organism>
<dbReference type="GO" id="GO:0020037">
    <property type="term" value="F:heme binding"/>
    <property type="evidence" value="ECO:0007669"/>
    <property type="project" value="InterPro"/>
</dbReference>
<dbReference type="GO" id="GO:0004601">
    <property type="term" value="F:peroxidase activity"/>
    <property type="evidence" value="ECO:0007669"/>
    <property type="project" value="InterPro"/>
</dbReference>
<dbReference type="Gene3D" id="1.10.640.10">
    <property type="entry name" value="Haem peroxidase domain superfamily, animal type"/>
    <property type="match status" value="1"/>
</dbReference>
<dbReference type="SUPFAM" id="SSF48113">
    <property type="entry name" value="Heme-dependent peroxidases"/>
    <property type="match status" value="1"/>
</dbReference>
<reference evidence="2" key="1">
    <citation type="submission" date="2023-03" db="EMBL/GenBank/DDBJ databases">
        <title>Amycolatopsis taiwanensis NBRC 103393.</title>
        <authorList>
            <person name="Ichikawa N."/>
            <person name="Sato H."/>
            <person name="Tonouchi N."/>
        </authorList>
    </citation>
    <scope>NUCLEOTIDE SEQUENCE</scope>
    <source>
        <strain evidence="2">NBRC 103393</strain>
    </source>
</reference>
<evidence type="ECO:0000256" key="1">
    <source>
        <dbReference type="SAM" id="MobiDB-lite"/>
    </source>
</evidence>
<comment type="caution">
    <text evidence="2">The sequence shown here is derived from an EMBL/GenBank/DDBJ whole genome shotgun (WGS) entry which is preliminary data.</text>
</comment>
<feature type="compositionally biased region" description="Basic and acidic residues" evidence="1">
    <location>
        <begin position="327"/>
        <end position="338"/>
    </location>
</feature>
<dbReference type="InterPro" id="IPR037120">
    <property type="entry name" value="Haem_peroxidase_sf_animal"/>
</dbReference>
<feature type="region of interest" description="Disordered" evidence="1">
    <location>
        <begin position="275"/>
        <end position="378"/>
    </location>
</feature>
<gene>
    <name evidence="2" type="ORF">Atai01_70930</name>
</gene>
<sequence length="378" mass="41116">MAGTERSYEPHDRRVLAIEPSIEMIRQRPSWHYQWIVVHQFLPTVADADVIRDIERNGPRFYRPGGSPFIPAEFSVAAFRFGHPTVRSSYRVNEKFTGKIFPDAPKAPAEPRSDLRGGPVDAEHAIDWRLFFGIGRHDSPQFAKRIDATLNAQLLDLPVSAIPGANDGALARPVASLAVRNMLRSEALGLPSGQDVARKIGEVPLTDEQLGTEGPMYLWYYILKEAEVLAHGKTHTIDLSVHEGRSGSPAAVPREGTAAILSCVGGHRLARKLSGAGRARELHPGRRGTAHQPARVQQADPRARGVVRRSLGGSLDVSRRPYPGRGEGARERDPDAGRARCGPGGDPRTAPDSAGRRARRGHAHAGHHVLPGLVGALR</sequence>
<name>A0A9W6R6T2_9PSEU</name>
<evidence type="ECO:0000313" key="2">
    <source>
        <dbReference type="EMBL" id="GLY70474.1"/>
    </source>
</evidence>
<protein>
    <submittedName>
        <fullName evidence="2">Uncharacterized protein</fullName>
    </submittedName>
</protein>
<dbReference type="EMBL" id="BSTI01000023">
    <property type="protein sequence ID" value="GLY70474.1"/>
    <property type="molecule type" value="Genomic_DNA"/>
</dbReference>
<proteinExistence type="predicted"/>
<keyword evidence="3" id="KW-1185">Reference proteome</keyword>
<feature type="compositionally biased region" description="Basic residues" evidence="1">
    <location>
        <begin position="356"/>
        <end position="367"/>
    </location>
</feature>
<dbReference type="Proteomes" id="UP001165136">
    <property type="component" value="Unassembled WGS sequence"/>
</dbReference>
<dbReference type="GO" id="GO:0006979">
    <property type="term" value="P:response to oxidative stress"/>
    <property type="evidence" value="ECO:0007669"/>
    <property type="project" value="InterPro"/>
</dbReference>
<dbReference type="AlphaFoldDB" id="A0A9W6R6T2"/>
<accession>A0A9W6R6T2</accession>